<keyword evidence="2" id="KW-1185">Reference proteome</keyword>
<name>A0A6A6TLY4_9PLEO</name>
<evidence type="ECO:0000313" key="1">
    <source>
        <dbReference type="EMBL" id="KAF2659933.1"/>
    </source>
</evidence>
<reference evidence="1" key="1">
    <citation type="journal article" date="2020" name="Stud. Mycol.">
        <title>101 Dothideomycetes genomes: a test case for predicting lifestyles and emergence of pathogens.</title>
        <authorList>
            <person name="Haridas S."/>
            <person name="Albert R."/>
            <person name="Binder M."/>
            <person name="Bloem J."/>
            <person name="Labutti K."/>
            <person name="Salamov A."/>
            <person name="Andreopoulos B."/>
            <person name="Baker S."/>
            <person name="Barry K."/>
            <person name="Bills G."/>
            <person name="Bluhm B."/>
            <person name="Cannon C."/>
            <person name="Castanera R."/>
            <person name="Culley D."/>
            <person name="Daum C."/>
            <person name="Ezra D."/>
            <person name="Gonzalez J."/>
            <person name="Henrissat B."/>
            <person name="Kuo A."/>
            <person name="Liang C."/>
            <person name="Lipzen A."/>
            <person name="Lutzoni F."/>
            <person name="Magnuson J."/>
            <person name="Mondo S."/>
            <person name="Nolan M."/>
            <person name="Ohm R."/>
            <person name="Pangilinan J."/>
            <person name="Park H.-J."/>
            <person name="Ramirez L."/>
            <person name="Alfaro M."/>
            <person name="Sun H."/>
            <person name="Tritt A."/>
            <person name="Yoshinaga Y."/>
            <person name="Zwiers L.-H."/>
            <person name="Turgeon B."/>
            <person name="Goodwin S."/>
            <person name="Spatafora J."/>
            <person name="Crous P."/>
            <person name="Grigoriev I."/>
        </authorList>
    </citation>
    <scope>NUCLEOTIDE SEQUENCE</scope>
    <source>
        <strain evidence="1">CBS 122681</strain>
    </source>
</reference>
<evidence type="ECO:0000313" key="2">
    <source>
        <dbReference type="Proteomes" id="UP000799324"/>
    </source>
</evidence>
<dbReference type="EMBL" id="MU004303">
    <property type="protein sequence ID" value="KAF2659933.1"/>
    <property type="molecule type" value="Genomic_DNA"/>
</dbReference>
<proteinExistence type="predicted"/>
<gene>
    <name evidence="1" type="ORF">K491DRAFT_122810</name>
</gene>
<dbReference type="Proteomes" id="UP000799324">
    <property type="component" value="Unassembled WGS sequence"/>
</dbReference>
<protein>
    <submittedName>
        <fullName evidence="1">Uncharacterized protein</fullName>
    </submittedName>
</protein>
<accession>A0A6A6TLY4</accession>
<organism evidence="1 2">
    <name type="scientific">Lophiostoma macrostomum CBS 122681</name>
    <dbReference type="NCBI Taxonomy" id="1314788"/>
    <lineage>
        <taxon>Eukaryota</taxon>
        <taxon>Fungi</taxon>
        <taxon>Dikarya</taxon>
        <taxon>Ascomycota</taxon>
        <taxon>Pezizomycotina</taxon>
        <taxon>Dothideomycetes</taxon>
        <taxon>Pleosporomycetidae</taxon>
        <taxon>Pleosporales</taxon>
        <taxon>Lophiostomataceae</taxon>
        <taxon>Lophiostoma</taxon>
    </lineage>
</organism>
<sequence>MSKSRRERETRTRIRRRYAGLLAMHFGGRSAHSTQVVTSQLQTKLNIESMTAAKGKVIRLKSEKLGLLSRQRCRKASRFCRESREAPLE</sequence>
<dbReference type="AlphaFoldDB" id="A0A6A6TLY4"/>